<gene>
    <name evidence="3" type="ORF">HMPREF2130_11740</name>
</gene>
<feature type="chain" id="PRO_5001917410" description="Rap1a immunity protein domain-containing protein" evidence="1">
    <location>
        <begin position="20"/>
        <end position="114"/>
    </location>
</feature>
<dbReference type="AlphaFoldDB" id="A0A096ATU6"/>
<keyword evidence="1" id="KW-0732">Signal</keyword>
<sequence>MKLLSVLILSLCAVQSVYANDERSWIVSGDELMYNLSANESSQNLTLAPSLLNARAQGYIVAVMDSRDWCMKGEVLPHDVYDRVYSYLNSLDKDVLSMKASELVNNALETYCES</sequence>
<proteinExistence type="predicted"/>
<accession>A0A096ATU6</accession>
<evidence type="ECO:0000259" key="2">
    <source>
        <dbReference type="Pfam" id="PF18602"/>
    </source>
</evidence>
<evidence type="ECO:0000313" key="3">
    <source>
        <dbReference type="EMBL" id="KGF24434.1"/>
    </source>
</evidence>
<protein>
    <recommendedName>
        <fullName evidence="2">Rap1a immunity protein domain-containing protein</fullName>
    </recommendedName>
</protein>
<keyword evidence="4" id="KW-1185">Reference proteome</keyword>
<organism evidence="3 4">
    <name type="scientific">Oligella urethralis DNF00040</name>
    <dbReference type="NCBI Taxonomy" id="1401065"/>
    <lineage>
        <taxon>Bacteria</taxon>
        <taxon>Pseudomonadati</taxon>
        <taxon>Pseudomonadota</taxon>
        <taxon>Betaproteobacteria</taxon>
        <taxon>Burkholderiales</taxon>
        <taxon>Alcaligenaceae</taxon>
        <taxon>Oligella</taxon>
    </lineage>
</organism>
<dbReference type="EMBL" id="JRNI01000125">
    <property type="protein sequence ID" value="KGF24434.1"/>
    <property type="molecule type" value="Genomic_DNA"/>
</dbReference>
<name>A0A096ATU6_9BURK</name>
<feature type="domain" description="Rap1a immunity protein" evidence="2">
    <location>
        <begin position="49"/>
        <end position="109"/>
    </location>
</feature>
<dbReference type="Gene3D" id="1.10.890.40">
    <property type="match status" value="1"/>
</dbReference>
<dbReference type="Pfam" id="PF18602">
    <property type="entry name" value="Rap1a"/>
    <property type="match status" value="1"/>
</dbReference>
<evidence type="ECO:0000256" key="1">
    <source>
        <dbReference type="SAM" id="SignalP"/>
    </source>
</evidence>
<reference evidence="3 4" key="1">
    <citation type="submission" date="2014-07" db="EMBL/GenBank/DDBJ databases">
        <authorList>
            <person name="McCorrison J."/>
            <person name="Sanka R."/>
            <person name="Torralba M."/>
            <person name="Gillis M."/>
            <person name="Haft D.H."/>
            <person name="Methe B."/>
            <person name="Sutton G."/>
            <person name="Nelson K.E."/>
        </authorList>
    </citation>
    <scope>NUCLEOTIDE SEQUENCE [LARGE SCALE GENOMIC DNA]</scope>
    <source>
        <strain evidence="3 4">DNF00040</strain>
    </source>
</reference>
<dbReference type="InterPro" id="IPR041238">
    <property type="entry name" value="Rap1a"/>
</dbReference>
<comment type="caution">
    <text evidence="3">The sequence shown here is derived from an EMBL/GenBank/DDBJ whole genome shotgun (WGS) entry which is preliminary data.</text>
</comment>
<dbReference type="OrthoDB" id="9017479at2"/>
<dbReference type="RefSeq" id="WP_036561372.1">
    <property type="nucleotide sequence ID" value="NZ_JRNI01000125.1"/>
</dbReference>
<dbReference type="eggNOG" id="ENOG50315US">
    <property type="taxonomic scope" value="Bacteria"/>
</dbReference>
<dbReference type="Proteomes" id="UP000029629">
    <property type="component" value="Unassembled WGS sequence"/>
</dbReference>
<feature type="signal peptide" evidence="1">
    <location>
        <begin position="1"/>
        <end position="19"/>
    </location>
</feature>
<evidence type="ECO:0000313" key="4">
    <source>
        <dbReference type="Proteomes" id="UP000029629"/>
    </source>
</evidence>